<proteinExistence type="predicted"/>
<protein>
    <submittedName>
        <fullName evidence="2">Uncharacterized protein</fullName>
    </submittedName>
</protein>
<sequence length="168" mass="18235">MSARVLHLKVIKDYDLVTKPCTLPGGLGRVQVGQRHLLQTEEEEQPPPATSPARHLRHAGAATYVAADVVTPAPAERAPTTSPARHRRHPRCSTAATPPPPPPTTTTTHPYSRQKVDKAHRRGSDTVATLKERVCNKQQQTLPKVAKAMAANATLWRLPNALVPVLSP</sequence>
<evidence type="ECO:0000313" key="3">
    <source>
        <dbReference type="Proteomes" id="UP000026961"/>
    </source>
</evidence>
<keyword evidence="3" id="KW-1185">Reference proteome</keyword>
<reference evidence="2" key="1">
    <citation type="submission" date="2015-04" db="UniProtKB">
        <authorList>
            <consortium name="EnsemblPlants"/>
        </authorList>
    </citation>
    <scope>IDENTIFICATION</scope>
</reference>
<evidence type="ECO:0000256" key="1">
    <source>
        <dbReference type="SAM" id="MobiDB-lite"/>
    </source>
</evidence>
<dbReference type="Proteomes" id="UP000026961">
    <property type="component" value="Chromosome 5"/>
</dbReference>
<name>A0A0E0A2B3_9ORYZ</name>
<reference evidence="2" key="2">
    <citation type="submission" date="2018-05" db="EMBL/GenBank/DDBJ databases">
        <title>OgluRS3 (Oryza glumaepatula Reference Sequence Version 3).</title>
        <authorList>
            <person name="Zhang J."/>
            <person name="Kudrna D."/>
            <person name="Lee S."/>
            <person name="Talag J."/>
            <person name="Welchert J."/>
            <person name="Wing R.A."/>
        </authorList>
    </citation>
    <scope>NUCLEOTIDE SEQUENCE [LARGE SCALE GENOMIC DNA]</scope>
</reference>
<feature type="region of interest" description="Disordered" evidence="1">
    <location>
        <begin position="61"/>
        <end position="127"/>
    </location>
</feature>
<organism evidence="2">
    <name type="scientific">Oryza glumipatula</name>
    <dbReference type="NCBI Taxonomy" id="40148"/>
    <lineage>
        <taxon>Eukaryota</taxon>
        <taxon>Viridiplantae</taxon>
        <taxon>Streptophyta</taxon>
        <taxon>Embryophyta</taxon>
        <taxon>Tracheophyta</taxon>
        <taxon>Spermatophyta</taxon>
        <taxon>Magnoliopsida</taxon>
        <taxon>Liliopsida</taxon>
        <taxon>Poales</taxon>
        <taxon>Poaceae</taxon>
        <taxon>BOP clade</taxon>
        <taxon>Oryzoideae</taxon>
        <taxon>Oryzeae</taxon>
        <taxon>Oryzinae</taxon>
        <taxon>Oryza</taxon>
    </lineage>
</organism>
<dbReference type="EnsemblPlants" id="OGLUM05G26080.1">
    <property type="protein sequence ID" value="OGLUM05G26080.1"/>
    <property type="gene ID" value="OGLUM05G26080"/>
</dbReference>
<dbReference type="AlphaFoldDB" id="A0A0E0A2B3"/>
<dbReference type="HOGENOM" id="CLU_1589028_0_0_1"/>
<evidence type="ECO:0000313" key="2">
    <source>
        <dbReference type="EnsemblPlants" id="OGLUM05G26080.1"/>
    </source>
</evidence>
<accession>A0A0E0A2B3</accession>
<dbReference type="Gramene" id="OGLUM05G26080.1">
    <property type="protein sequence ID" value="OGLUM05G26080.1"/>
    <property type="gene ID" value="OGLUM05G26080"/>
</dbReference>